<dbReference type="Proteomes" id="UP001165121">
    <property type="component" value="Unassembled WGS sequence"/>
</dbReference>
<accession>A0A9W6YJD0</accession>
<feature type="domain" description="PiggyBac transposable element-derived protein" evidence="3">
    <location>
        <begin position="301"/>
        <end position="698"/>
    </location>
</feature>
<keyword evidence="2" id="KW-0472">Membrane</keyword>
<comment type="caution">
    <text evidence="4">The sequence shown here is derived from an EMBL/GenBank/DDBJ whole genome shotgun (WGS) entry which is preliminary data.</text>
</comment>
<proteinExistence type="predicted"/>
<dbReference type="Pfam" id="PF13843">
    <property type="entry name" value="DDE_Tnp_1_7"/>
    <property type="match status" value="1"/>
</dbReference>
<dbReference type="EMBL" id="BSXT01019016">
    <property type="protein sequence ID" value="GMG17466.1"/>
    <property type="molecule type" value="Genomic_DNA"/>
</dbReference>
<evidence type="ECO:0000259" key="3">
    <source>
        <dbReference type="Pfam" id="PF13843"/>
    </source>
</evidence>
<feature type="compositionally biased region" description="Basic and acidic residues" evidence="1">
    <location>
        <begin position="60"/>
        <end position="73"/>
    </location>
</feature>
<organism evidence="4 5">
    <name type="scientific">Phytophthora fragariaefolia</name>
    <dbReference type="NCBI Taxonomy" id="1490495"/>
    <lineage>
        <taxon>Eukaryota</taxon>
        <taxon>Sar</taxon>
        <taxon>Stramenopiles</taxon>
        <taxon>Oomycota</taxon>
        <taxon>Peronosporomycetes</taxon>
        <taxon>Peronosporales</taxon>
        <taxon>Peronosporaceae</taxon>
        <taxon>Phytophthora</taxon>
    </lineage>
</organism>
<dbReference type="PANTHER" id="PTHR46599">
    <property type="entry name" value="PIGGYBAC TRANSPOSABLE ELEMENT-DERIVED PROTEIN 4"/>
    <property type="match status" value="1"/>
</dbReference>
<sequence length="855" mass="95997">MTISDFRKRKSDEQATACTRNDEDAAPPPPTSSTTSTPVRPDTPPPKKKPKTKAKKKSKRQQEEEANTRRREVSSFSNVWGVADSNAAIGENSDDEAASAESPSSISTPAPDDDEDYEAPAEVLLPDTSGAYPFRQLSFTDVSAVDPKLVVDESEAFLQSNGEGGDDSDVDMYPSSASDSDDDLEYDDDACPDEALSDELARAANLMTPEEAAAMHLAVAGKGYLACIIFFMLRVLTYVWFLMLTDSSTIFDSAQLREMTATRWTVYPENTTAHINNDPVVDKVYDGYCGPSKDILPFAKTPIALFFYFLPKKLWRHIASESNRYWRQTLDARVAEAFAKQQGEPNQVSKEMIRGKLMKLTAIIPHELVNWIGLMVAHTLAPKRFEHHWATTETGVISAGTFGKVMARDRWREIHRFLHLSDNDDPGASRDRAWKIRPVLSTLEKTFKVGFVLGSRVAIDEGMLPSHSRHNPTRTFMKDKPHRWGSKCVMTCCAGTGVELDVGRKADAANAQSYDTKSGPAAVVRNIACVFRGLSYQGRRLVVTDRFYTSIQLAQQLRTMGFNFCGTIQTNRLGWCKELNYSFKKRPSTVPRGPFKMARASSNPGLVALAWVVNRPVYFLASQVSTKLTSVQRRQTSGEQVSVPCPEIVEEYQRFMGGVDRNDQLRLQAYSLQLAFRFQKYYKSLFLGLIDIALVNAYIVYTDELWEKNKKRKDSHYTFMLQLHTQLLKICEGDFIGSARSQDGPPERPIIIVGEHSIVQGTDKRKHGEGNRSRQRACKVCSLLKEKGAKRSSTTSYYCPKCSENKNGLTWLCNRVRDHHQLEGLTCAQIWHVTWRNGEFKPSSGYICDRATPTS</sequence>
<reference evidence="4" key="1">
    <citation type="submission" date="2023-04" db="EMBL/GenBank/DDBJ databases">
        <title>Phytophthora fragariaefolia NBRC 109709.</title>
        <authorList>
            <person name="Ichikawa N."/>
            <person name="Sato H."/>
            <person name="Tonouchi N."/>
        </authorList>
    </citation>
    <scope>NUCLEOTIDE SEQUENCE</scope>
    <source>
        <strain evidence="4">NBRC 109709</strain>
    </source>
</reference>
<evidence type="ECO:0000256" key="2">
    <source>
        <dbReference type="SAM" id="Phobius"/>
    </source>
</evidence>
<feature type="region of interest" description="Disordered" evidence="1">
    <location>
        <begin position="158"/>
        <end position="185"/>
    </location>
</feature>
<protein>
    <submittedName>
        <fullName evidence="4">Unnamed protein product</fullName>
    </submittedName>
</protein>
<evidence type="ECO:0000256" key="1">
    <source>
        <dbReference type="SAM" id="MobiDB-lite"/>
    </source>
</evidence>
<dbReference type="AlphaFoldDB" id="A0A9W6YJD0"/>
<dbReference type="InterPro" id="IPR029526">
    <property type="entry name" value="PGBD"/>
</dbReference>
<dbReference type="OrthoDB" id="110322at2759"/>
<dbReference type="PANTHER" id="PTHR46599:SF3">
    <property type="entry name" value="PIGGYBAC TRANSPOSABLE ELEMENT-DERIVED PROTEIN 4"/>
    <property type="match status" value="1"/>
</dbReference>
<evidence type="ECO:0000313" key="4">
    <source>
        <dbReference type="EMBL" id="GMG17466.1"/>
    </source>
</evidence>
<keyword evidence="5" id="KW-1185">Reference proteome</keyword>
<evidence type="ECO:0000313" key="5">
    <source>
        <dbReference type="Proteomes" id="UP001165121"/>
    </source>
</evidence>
<keyword evidence="2" id="KW-0812">Transmembrane</keyword>
<gene>
    <name evidence="4" type="ORF">Pfra01_003016600</name>
</gene>
<feature type="compositionally biased region" description="Low complexity" evidence="1">
    <location>
        <begin position="99"/>
        <end position="110"/>
    </location>
</feature>
<name>A0A9W6YJD0_9STRA</name>
<feature type="region of interest" description="Disordered" evidence="1">
    <location>
        <begin position="1"/>
        <end position="121"/>
    </location>
</feature>
<feature type="compositionally biased region" description="Basic residues" evidence="1">
    <location>
        <begin position="46"/>
        <end position="59"/>
    </location>
</feature>
<feature type="transmembrane region" description="Helical" evidence="2">
    <location>
        <begin position="223"/>
        <end position="243"/>
    </location>
</feature>
<keyword evidence="2" id="KW-1133">Transmembrane helix</keyword>